<reference evidence="2 3" key="1">
    <citation type="submission" date="2021-06" db="EMBL/GenBank/DDBJ databases">
        <title>Caerostris darwini draft genome.</title>
        <authorList>
            <person name="Kono N."/>
            <person name="Arakawa K."/>
        </authorList>
    </citation>
    <scope>NUCLEOTIDE SEQUENCE [LARGE SCALE GENOMIC DNA]</scope>
</reference>
<organism evidence="2 3">
    <name type="scientific">Caerostris darwini</name>
    <dbReference type="NCBI Taxonomy" id="1538125"/>
    <lineage>
        <taxon>Eukaryota</taxon>
        <taxon>Metazoa</taxon>
        <taxon>Ecdysozoa</taxon>
        <taxon>Arthropoda</taxon>
        <taxon>Chelicerata</taxon>
        <taxon>Arachnida</taxon>
        <taxon>Araneae</taxon>
        <taxon>Araneomorphae</taxon>
        <taxon>Entelegynae</taxon>
        <taxon>Araneoidea</taxon>
        <taxon>Araneidae</taxon>
        <taxon>Caerostris</taxon>
    </lineage>
</organism>
<feature type="compositionally biased region" description="Basic and acidic residues" evidence="1">
    <location>
        <begin position="98"/>
        <end position="120"/>
    </location>
</feature>
<dbReference type="Pfam" id="PF00612">
    <property type="entry name" value="IQ"/>
    <property type="match status" value="2"/>
</dbReference>
<evidence type="ECO:0000256" key="1">
    <source>
        <dbReference type="SAM" id="MobiDB-lite"/>
    </source>
</evidence>
<dbReference type="Proteomes" id="UP001054837">
    <property type="component" value="Unassembled WGS sequence"/>
</dbReference>
<dbReference type="PANTHER" id="PTHR10699:SF11">
    <property type="entry name" value="IGLOO, ISOFORM A"/>
    <property type="match status" value="1"/>
</dbReference>
<feature type="region of interest" description="Disordered" evidence="1">
    <location>
        <begin position="1"/>
        <end position="69"/>
    </location>
</feature>
<dbReference type="SMART" id="SM00015">
    <property type="entry name" value="IQ"/>
    <property type="match status" value="2"/>
</dbReference>
<comment type="caution">
    <text evidence="2">The sequence shown here is derived from an EMBL/GenBank/DDBJ whole genome shotgun (WGS) entry which is preliminary data.</text>
</comment>
<protein>
    <submittedName>
        <fullName evidence="2">Uncharacterized protein</fullName>
    </submittedName>
</protein>
<dbReference type="CDD" id="cd23767">
    <property type="entry name" value="IQCD"/>
    <property type="match status" value="1"/>
</dbReference>
<dbReference type="PROSITE" id="PS50096">
    <property type="entry name" value="IQ"/>
    <property type="match status" value="2"/>
</dbReference>
<feature type="region of interest" description="Disordered" evidence="1">
    <location>
        <begin position="95"/>
        <end position="120"/>
    </location>
</feature>
<feature type="compositionally biased region" description="Polar residues" evidence="1">
    <location>
        <begin position="50"/>
        <end position="60"/>
    </location>
</feature>
<dbReference type="EMBL" id="BPLQ01004663">
    <property type="protein sequence ID" value="GIY09630.1"/>
    <property type="molecule type" value="Genomic_DNA"/>
</dbReference>
<keyword evidence="3" id="KW-1185">Reference proteome</keyword>
<dbReference type="GO" id="GO:0005516">
    <property type="term" value="F:calmodulin binding"/>
    <property type="evidence" value="ECO:0007669"/>
    <property type="project" value="TreeGrafter"/>
</dbReference>
<evidence type="ECO:0000313" key="2">
    <source>
        <dbReference type="EMBL" id="GIY09630.1"/>
    </source>
</evidence>
<accession>A0AAV4QJP6</accession>
<dbReference type="InterPro" id="IPR000048">
    <property type="entry name" value="IQ_motif_EF-hand-BS"/>
</dbReference>
<name>A0AAV4QJP6_9ARAC</name>
<dbReference type="Gene3D" id="1.20.5.190">
    <property type="match status" value="1"/>
</dbReference>
<gene>
    <name evidence="2" type="ORF">CDAR_102431</name>
</gene>
<proteinExistence type="predicted"/>
<sequence>MSEEKAAEKIQASFRGYKTRKSLKNNGALPGQKEEPIPEVDESEKKPSEQENASKPNSAQADLPDELLDIDLTDKDLEKAATKIQNTYRNFTAKKKPVKVDPPAEEKIEKKSEEPTVNDKVENGESSWILKAFQSTFSFTFTPFISKIQSLPDNMSAMDFHPSRLCDR</sequence>
<dbReference type="AlphaFoldDB" id="A0AAV4QJP6"/>
<evidence type="ECO:0000313" key="3">
    <source>
        <dbReference type="Proteomes" id="UP001054837"/>
    </source>
</evidence>
<dbReference type="PANTHER" id="PTHR10699">
    <property type="entry name" value="NEUROMODULIN"/>
    <property type="match status" value="1"/>
</dbReference>